<dbReference type="RefSeq" id="WP_340239758.1">
    <property type="nucleotide sequence ID" value="NZ_JBBEWC010000014.1"/>
</dbReference>
<dbReference type="InterPro" id="IPR055015">
    <property type="entry name" value="GCX_COOH"/>
</dbReference>
<dbReference type="NCBIfam" id="NF045639">
    <property type="entry name" value="GCX_COOH"/>
    <property type="match status" value="1"/>
</dbReference>
<gene>
    <name evidence="1" type="ORF">ACFSR2_06445</name>
</gene>
<protein>
    <submittedName>
        <fullName evidence="1">3-coathanger stack domain-containing protein</fullName>
    </submittedName>
</protein>
<comment type="caution">
    <text evidence="1">The sequence shown here is derived from an EMBL/GenBank/DDBJ whole genome shotgun (WGS) entry which is preliminary data.</text>
</comment>
<evidence type="ECO:0000313" key="2">
    <source>
        <dbReference type="Proteomes" id="UP001597510"/>
    </source>
</evidence>
<proteinExistence type="predicted"/>
<accession>A0ABW5J3A9</accession>
<dbReference type="Proteomes" id="UP001597510">
    <property type="component" value="Unassembled WGS sequence"/>
</dbReference>
<name>A0ABW5J3A9_9BACT</name>
<dbReference type="EMBL" id="JBHULC010000006">
    <property type="protein sequence ID" value="MFD2520514.1"/>
    <property type="molecule type" value="Genomic_DNA"/>
</dbReference>
<sequence>MFRKYFPLIFLCILFGESFSQTTFSEDSLRYFIDNGIVKIGFDKRMGGAISYLARLSNGINMINNHDAGRQAGFETRIYPDQPNTWKPYTNAKYLTDVFPFAGGASREWNGLVQGSFYNEFITNTDNLGGEPEIVTFNEHTGVLYIKAKLWEWGFVKDSVGIYKKIDAGAYNECWISLEGIAVNFSVKQTRNIPYFVSYNNTGVSLHVFINLNYPYAAKWQTYNASMPFNNDPVAVRTDFDRNAPNYGNFWDTATENWVAMTDQNDFGLGIYTDDTRFRFLYAERQFQEACPFGVPNCPDEYKYSFGTFSFSTYSFPCGENCTNANNSTTLNFSFLAGSISEMRELAYNRNTNPCAHAIVLGSVNDDFSENTSKTSKIMIEANNTIADASTTYETGKFILLKPGFKVENGATFSAKVTADPCN</sequence>
<reference evidence="2" key="1">
    <citation type="journal article" date="2019" name="Int. J. Syst. Evol. Microbiol.">
        <title>The Global Catalogue of Microorganisms (GCM) 10K type strain sequencing project: providing services to taxonomists for standard genome sequencing and annotation.</title>
        <authorList>
            <consortium name="The Broad Institute Genomics Platform"/>
            <consortium name="The Broad Institute Genome Sequencing Center for Infectious Disease"/>
            <person name="Wu L."/>
            <person name="Ma J."/>
        </authorList>
    </citation>
    <scope>NUCLEOTIDE SEQUENCE [LARGE SCALE GENOMIC DNA]</scope>
    <source>
        <strain evidence="2">KCTC 52344</strain>
    </source>
</reference>
<evidence type="ECO:0000313" key="1">
    <source>
        <dbReference type="EMBL" id="MFD2520514.1"/>
    </source>
</evidence>
<organism evidence="1 2">
    <name type="scientific">Emticicia soli</name>
    <dbReference type="NCBI Taxonomy" id="2027878"/>
    <lineage>
        <taxon>Bacteria</taxon>
        <taxon>Pseudomonadati</taxon>
        <taxon>Bacteroidota</taxon>
        <taxon>Cytophagia</taxon>
        <taxon>Cytophagales</taxon>
        <taxon>Leadbetterellaceae</taxon>
        <taxon>Emticicia</taxon>
    </lineage>
</organism>
<keyword evidence="2" id="KW-1185">Reference proteome</keyword>